<feature type="transmembrane region" description="Helical" evidence="1">
    <location>
        <begin position="291"/>
        <end position="315"/>
    </location>
</feature>
<organism evidence="2 3">
    <name type="scientific">Bacillus thuringiensis</name>
    <dbReference type="NCBI Taxonomy" id="1428"/>
    <lineage>
        <taxon>Bacteria</taxon>
        <taxon>Bacillati</taxon>
        <taxon>Bacillota</taxon>
        <taxon>Bacilli</taxon>
        <taxon>Bacillales</taxon>
        <taxon>Bacillaceae</taxon>
        <taxon>Bacillus</taxon>
        <taxon>Bacillus cereus group</taxon>
    </lineage>
</organism>
<gene>
    <name evidence="2" type="ORF">CAB88_32165</name>
</gene>
<accession>A0A1W6WZM0</accession>
<keyword evidence="2" id="KW-0614">Plasmid</keyword>
<name>A0A1W6WZM0_BACTU</name>
<dbReference type="InterPro" id="IPR046084">
    <property type="entry name" value="TrbL_4"/>
</dbReference>
<dbReference type="GeneID" id="67470615"/>
<evidence type="ECO:0000313" key="2">
    <source>
        <dbReference type="EMBL" id="ARP61663.1"/>
    </source>
</evidence>
<feature type="transmembrane region" description="Helical" evidence="1">
    <location>
        <begin position="6"/>
        <end position="29"/>
    </location>
</feature>
<dbReference type="KEGG" id="bthy:AQ980_31570"/>
<feature type="transmembrane region" description="Helical" evidence="1">
    <location>
        <begin position="117"/>
        <end position="138"/>
    </location>
</feature>
<keyword evidence="1" id="KW-0472">Membrane</keyword>
<keyword evidence="1" id="KW-1133">Transmembrane helix</keyword>
<proteinExistence type="predicted"/>
<dbReference type="AlphaFoldDB" id="A0A1W6WZM0"/>
<dbReference type="EMBL" id="CP021063">
    <property type="protein sequence ID" value="ARP61663.1"/>
    <property type="molecule type" value="Genomic_DNA"/>
</dbReference>
<geneLocation type="plasmid" evidence="2 3">
    <name>poh2</name>
</geneLocation>
<dbReference type="Proteomes" id="UP000194143">
    <property type="component" value="Plasmid poh2"/>
</dbReference>
<feature type="transmembrane region" description="Helical" evidence="1">
    <location>
        <begin position="232"/>
        <end position="251"/>
    </location>
</feature>
<sequence>MKLKKMYQILSIVLLIFVTMNINLTTAYAKKGEFYDQNKKAIEKEIKNKDKQEFIKNYDYKDNYFDCGTFDVSCKVSGLAYESIIGTIKVTYDSLKSTVIKPSDITGNKEFKKYKNAFNSLSSTMLAIFLMWQILKIYSMRYVEPDGDGFLVINEKMIMTLTAGVLLGIYDPFINWVLGFQEVIVKSVLYEPIKMEEVVLMIFIKGSLYGFFIALIVMFVLFVFALAFMYRFVLFGLLYVIGVVAIPTALNDEYNYFSLWIRLFVNNSVTLCLQALTFSLGFMALVKNNAFGHGVSFTVAFAFFILALAIPHLLGQLGASTGSSRAIGQSLRYLSRRR</sequence>
<dbReference type="RefSeq" id="WP_000768556.1">
    <property type="nucleotide sequence ID" value="NZ_CP011357.1"/>
</dbReference>
<feature type="transmembrane region" description="Helical" evidence="1">
    <location>
        <begin position="198"/>
        <end position="226"/>
    </location>
</feature>
<evidence type="ECO:0000256" key="1">
    <source>
        <dbReference type="SAM" id="Phobius"/>
    </source>
</evidence>
<dbReference type="Pfam" id="PF19597">
    <property type="entry name" value="TrbL_4"/>
    <property type="match status" value="1"/>
</dbReference>
<keyword evidence="1" id="KW-0812">Transmembrane</keyword>
<feature type="transmembrane region" description="Helical" evidence="1">
    <location>
        <begin position="263"/>
        <end position="285"/>
    </location>
</feature>
<reference evidence="2 3" key="1">
    <citation type="submission" date="2017-04" db="EMBL/GenBank/DDBJ databases">
        <title>Complete Genome Sequence of Bacillus thuringiensis type Strain ATCC 10792.</title>
        <authorList>
            <person name="Oh D.-H."/>
            <person name="Park B.-J."/>
            <person name="Shuai W."/>
            <person name="Chelliah R."/>
        </authorList>
    </citation>
    <scope>NUCLEOTIDE SEQUENCE [LARGE SCALE GENOMIC DNA]</scope>
    <source>
        <strain evidence="2 3">ATCC 10792</strain>
        <plasmid evidence="2 3">poh2</plasmid>
    </source>
</reference>
<protein>
    <submittedName>
        <fullName evidence="2">Conjugal transfer protein TraL</fullName>
    </submittedName>
</protein>
<feature type="transmembrane region" description="Helical" evidence="1">
    <location>
        <begin position="158"/>
        <end position="178"/>
    </location>
</feature>
<keyword evidence="3" id="KW-1185">Reference proteome</keyword>
<evidence type="ECO:0000313" key="3">
    <source>
        <dbReference type="Proteomes" id="UP000194143"/>
    </source>
</evidence>